<protein>
    <submittedName>
        <fullName evidence="1">Uncharacterized protein</fullName>
    </submittedName>
</protein>
<dbReference type="EMBL" id="JACXVP010000008">
    <property type="protein sequence ID" value="KAG5589757.1"/>
    <property type="molecule type" value="Genomic_DNA"/>
</dbReference>
<organism evidence="1 2">
    <name type="scientific">Solanum commersonii</name>
    <name type="common">Commerson's wild potato</name>
    <name type="synonym">Commerson's nightshade</name>
    <dbReference type="NCBI Taxonomy" id="4109"/>
    <lineage>
        <taxon>Eukaryota</taxon>
        <taxon>Viridiplantae</taxon>
        <taxon>Streptophyta</taxon>
        <taxon>Embryophyta</taxon>
        <taxon>Tracheophyta</taxon>
        <taxon>Spermatophyta</taxon>
        <taxon>Magnoliopsida</taxon>
        <taxon>eudicotyledons</taxon>
        <taxon>Gunneridae</taxon>
        <taxon>Pentapetalae</taxon>
        <taxon>asterids</taxon>
        <taxon>lamiids</taxon>
        <taxon>Solanales</taxon>
        <taxon>Solanaceae</taxon>
        <taxon>Solanoideae</taxon>
        <taxon>Solaneae</taxon>
        <taxon>Solanum</taxon>
    </lineage>
</organism>
<dbReference type="Proteomes" id="UP000824120">
    <property type="component" value="Chromosome 8"/>
</dbReference>
<reference evidence="1 2" key="1">
    <citation type="submission" date="2020-09" db="EMBL/GenBank/DDBJ databases">
        <title>De no assembly of potato wild relative species, Solanum commersonii.</title>
        <authorList>
            <person name="Cho K."/>
        </authorList>
    </citation>
    <scope>NUCLEOTIDE SEQUENCE [LARGE SCALE GENOMIC DNA]</scope>
    <source>
        <strain evidence="1">LZ3.2</strain>
        <tissue evidence="1">Leaf</tissue>
    </source>
</reference>
<dbReference type="AlphaFoldDB" id="A0A9J5XPM1"/>
<proteinExistence type="predicted"/>
<evidence type="ECO:0000313" key="1">
    <source>
        <dbReference type="EMBL" id="KAG5589757.1"/>
    </source>
</evidence>
<evidence type="ECO:0000313" key="2">
    <source>
        <dbReference type="Proteomes" id="UP000824120"/>
    </source>
</evidence>
<name>A0A9J5XPM1_SOLCO</name>
<accession>A0A9J5XPM1</accession>
<keyword evidence="2" id="KW-1185">Reference proteome</keyword>
<gene>
    <name evidence="1" type="ORF">H5410_040271</name>
</gene>
<sequence>MTEEFVPRHLPMRHAKFEEEDKIFDRKSIFFNSCVAFYTVSEEVGESYSKSAEQMREWEVVTGKERVEQLTEDDLVGA</sequence>
<comment type="caution">
    <text evidence="1">The sequence shown here is derived from an EMBL/GenBank/DDBJ whole genome shotgun (WGS) entry which is preliminary data.</text>
</comment>